<dbReference type="GO" id="GO:0046872">
    <property type="term" value="F:metal ion binding"/>
    <property type="evidence" value="ECO:0007669"/>
    <property type="project" value="UniProtKB-KW"/>
</dbReference>
<gene>
    <name evidence="6" type="ORF">NLU13_0444</name>
</gene>
<evidence type="ECO:0008006" key="8">
    <source>
        <dbReference type="Google" id="ProtNLM"/>
    </source>
</evidence>
<sequence length="160" mass="18007">MAKQKGPNSVQNRHIYTRASYLYQAAQYLSSQQTQASTSDTSSNAGQSQNAPQNLSRQMLTDMRIVTQKILIRQSPDLKRTVCKFCDTLQIEGQTSSSIVENTSKGGRKPWADVLAIRCCTCGHVKRFPICAKRQQRRPLRKQENRDEPKSEEMAGDAVT</sequence>
<dbReference type="PANTHER" id="PTHR14742">
    <property type="entry name" value="RIBONUCLEASE P SUBUNIT P21"/>
    <property type="match status" value="1"/>
</dbReference>
<feature type="compositionally biased region" description="Polar residues" evidence="5">
    <location>
        <begin position="44"/>
        <end position="58"/>
    </location>
</feature>
<protein>
    <recommendedName>
        <fullName evidence="8">Rpr2-domain-containing protein</fullName>
    </recommendedName>
</protein>
<dbReference type="InterPro" id="IPR007175">
    <property type="entry name" value="Rpr2/Snm1/Rpp21"/>
</dbReference>
<name>A0AA39GPU1_SARSR</name>
<accession>A0AA39GPU1</accession>
<comment type="caution">
    <text evidence="6">The sequence shown here is derived from an EMBL/GenBank/DDBJ whole genome shotgun (WGS) entry which is preliminary data.</text>
</comment>
<evidence type="ECO:0000256" key="1">
    <source>
        <dbReference type="ARBA" id="ARBA00022694"/>
    </source>
</evidence>
<comment type="similarity">
    <text evidence="4">Belongs to the eukaryotic/archaeal RNase P protein component 4 family.</text>
</comment>
<evidence type="ECO:0000313" key="6">
    <source>
        <dbReference type="EMBL" id="KAK0390941.1"/>
    </source>
</evidence>
<dbReference type="PANTHER" id="PTHR14742:SF0">
    <property type="entry name" value="RIBONUCLEASE P PROTEIN SUBUNIT P21"/>
    <property type="match status" value="1"/>
</dbReference>
<feature type="region of interest" description="Disordered" evidence="5">
    <location>
        <begin position="33"/>
        <end position="58"/>
    </location>
</feature>
<feature type="region of interest" description="Disordered" evidence="5">
    <location>
        <begin position="135"/>
        <end position="160"/>
    </location>
</feature>
<evidence type="ECO:0000256" key="3">
    <source>
        <dbReference type="ARBA" id="ARBA00022833"/>
    </source>
</evidence>
<evidence type="ECO:0000256" key="4">
    <source>
        <dbReference type="ARBA" id="ARBA00038402"/>
    </source>
</evidence>
<dbReference type="Proteomes" id="UP001175261">
    <property type="component" value="Unassembled WGS sequence"/>
</dbReference>
<feature type="compositionally biased region" description="Basic and acidic residues" evidence="5">
    <location>
        <begin position="141"/>
        <end position="153"/>
    </location>
</feature>
<feature type="compositionally biased region" description="Low complexity" evidence="5">
    <location>
        <begin position="33"/>
        <end position="43"/>
    </location>
</feature>
<reference evidence="6" key="1">
    <citation type="submission" date="2022-10" db="EMBL/GenBank/DDBJ databases">
        <title>Determination and structural analysis of whole genome sequence of Sarocladium strictum F4-1.</title>
        <authorList>
            <person name="Hu L."/>
            <person name="Jiang Y."/>
        </authorList>
    </citation>
    <scope>NUCLEOTIDE SEQUENCE</scope>
    <source>
        <strain evidence="6">F4-1</strain>
    </source>
</reference>
<evidence type="ECO:0000313" key="7">
    <source>
        <dbReference type="Proteomes" id="UP001175261"/>
    </source>
</evidence>
<keyword evidence="3" id="KW-0862">Zinc</keyword>
<dbReference type="EMBL" id="JAPDFR010000001">
    <property type="protein sequence ID" value="KAK0390941.1"/>
    <property type="molecule type" value="Genomic_DNA"/>
</dbReference>
<organism evidence="6 7">
    <name type="scientific">Sarocladium strictum</name>
    <name type="common">Black bundle disease fungus</name>
    <name type="synonym">Acremonium strictum</name>
    <dbReference type="NCBI Taxonomy" id="5046"/>
    <lineage>
        <taxon>Eukaryota</taxon>
        <taxon>Fungi</taxon>
        <taxon>Dikarya</taxon>
        <taxon>Ascomycota</taxon>
        <taxon>Pezizomycotina</taxon>
        <taxon>Sordariomycetes</taxon>
        <taxon>Hypocreomycetidae</taxon>
        <taxon>Hypocreales</taxon>
        <taxon>Sarocladiaceae</taxon>
        <taxon>Sarocladium</taxon>
    </lineage>
</organism>
<evidence type="ECO:0000256" key="2">
    <source>
        <dbReference type="ARBA" id="ARBA00022723"/>
    </source>
</evidence>
<proteinExistence type="inferred from homology"/>
<dbReference type="Gene3D" id="6.20.50.20">
    <property type="match status" value="1"/>
</dbReference>
<keyword evidence="2" id="KW-0479">Metal-binding</keyword>
<dbReference type="AlphaFoldDB" id="A0AA39GPU1"/>
<keyword evidence="1" id="KW-0819">tRNA processing</keyword>
<evidence type="ECO:0000256" key="5">
    <source>
        <dbReference type="SAM" id="MobiDB-lite"/>
    </source>
</evidence>
<keyword evidence="7" id="KW-1185">Reference proteome</keyword>
<dbReference type="GO" id="GO:0008033">
    <property type="term" value="P:tRNA processing"/>
    <property type="evidence" value="ECO:0007669"/>
    <property type="project" value="UniProtKB-KW"/>
</dbReference>
<dbReference type="GO" id="GO:0005655">
    <property type="term" value="C:nucleolar ribonuclease P complex"/>
    <property type="evidence" value="ECO:0007669"/>
    <property type="project" value="TreeGrafter"/>
</dbReference>
<dbReference type="Pfam" id="PF04032">
    <property type="entry name" value="Rpr2"/>
    <property type="match status" value="1"/>
</dbReference>